<reference evidence="6" key="1">
    <citation type="journal article" date="2008" name="Nat. Genet.">
        <title>The Pristionchus pacificus genome provides a unique perspective on nematode lifestyle and parasitism.</title>
        <authorList>
            <person name="Dieterich C."/>
            <person name="Clifton S.W."/>
            <person name="Schuster L.N."/>
            <person name="Chinwalla A."/>
            <person name="Delehaunty K."/>
            <person name="Dinkelacker I."/>
            <person name="Fulton L."/>
            <person name="Fulton R."/>
            <person name="Godfrey J."/>
            <person name="Minx P."/>
            <person name="Mitreva M."/>
            <person name="Roeseler W."/>
            <person name="Tian H."/>
            <person name="Witte H."/>
            <person name="Yang S.P."/>
            <person name="Wilson R.K."/>
            <person name="Sommer R.J."/>
        </authorList>
    </citation>
    <scope>NUCLEOTIDE SEQUENCE [LARGE SCALE GENOMIC DNA]</scope>
    <source>
        <strain evidence="6">PS312</strain>
    </source>
</reference>
<dbReference type="PANTHER" id="PTHR11360">
    <property type="entry name" value="MONOCARBOXYLATE TRANSPORTER"/>
    <property type="match status" value="1"/>
</dbReference>
<feature type="signal peptide" evidence="4">
    <location>
        <begin position="1"/>
        <end position="25"/>
    </location>
</feature>
<feature type="chain" id="PRO_5043825812" evidence="4">
    <location>
        <begin position="26"/>
        <end position="961"/>
    </location>
</feature>
<name>A0A2A6D1U9_PRIPA</name>
<feature type="transmembrane region" description="Helical" evidence="3">
    <location>
        <begin position="810"/>
        <end position="832"/>
    </location>
</feature>
<dbReference type="GO" id="GO:0015718">
    <property type="term" value="P:monocarboxylic acid transport"/>
    <property type="evidence" value="ECO:0000318"/>
    <property type="project" value="GO_Central"/>
</dbReference>
<evidence type="ECO:0000313" key="6">
    <source>
        <dbReference type="Proteomes" id="UP000005239"/>
    </source>
</evidence>
<dbReference type="AlphaFoldDB" id="A0A2A6D1U9"/>
<accession>A0A8R1UZC7</accession>
<evidence type="ECO:0000256" key="4">
    <source>
        <dbReference type="SAM" id="SignalP"/>
    </source>
</evidence>
<feature type="region of interest" description="Disordered" evidence="2">
    <location>
        <begin position="917"/>
        <end position="961"/>
    </location>
</feature>
<feature type="transmembrane region" description="Helical" evidence="3">
    <location>
        <begin position="683"/>
        <end position="706"/>
    </location>
</feature>
<feature type="transmembrane region" description="Helical" evidence="3">
    <location>
        <begin position="838"/>
        <end position="863"/>
    </location>
</feature>
<reference evidence="5" key="2">
    <citation type="submission" date="2022-06" db="UniProtKB">
        <authorList>
            <consortium name="EnsemblMetazoa"/>
        </authorList>
    </citation>
    <scope>IDENTIFICATION</scope>
    <source>
        <strain evidence="5">PS312</strain>
    </source>
</reference>
<feature type="transmembrane region" description="Helical" evidence="3">
    <location>
        <begin position="308"/>
        <end position="327"/>
    </location>
</feature>
<feature type="compositionally biased region" description="Basic and acidic residues" evidence="2">
    <location>
        <begin position="945"/>
        <end position="961"/>
    </location>
</feature>
<dbReference type="GO" id="GO:0005886">
    <property type="term" value="C:plasma membrane"/>
    <property type="evidence" value="ECO:0000318"/>
    <property type="project" value="GO_Central"/>
</dbReference>
<gene>
    <name evidence="5" type="primary">WBGene00280698</name>
</gene>
<keyword evidence="3" id="KW-1133">Transmembrane helix</keyword>
<dbReference type="Pfam" id="PF07690">
    <property type="entry name" value="MFS_1"/>
    <property type="match status" value="2"/>
</dbReference>
<feature type="transmembrane region" description="Helical" evidence="3">
    <location>
        <begin position="365"/>
        <end position="384"/>
    </location>
</feature>
<feature type="compositionally biased region" description="Basic and acidic residues" evidence="2">
    <location>
        <begin position="917"/>
        <end position="932"/>
    </location>
</feature>
<dbReference type="Gene3D" id="1.20.1250.20">
    <property type="entry name" value="MFS general substrate transporter like domains"/>
    <property type="match status" value="2"/>
</dbReference>
<dbReference type="PANTHER" id="PTHR11360:SF286">
    <property type="entry name" value="GH22266P"/>
    <property type="match status" value="1"/>
</dbReference>
<keyword evidence="3" id="KW-0812">Transmembrane</keyword>
<evidence type="ECO:0000256" key="3">
    <source>
        <dbReference type="SAM" id="Phobius"/>
    </source>
</evidence>
<feature type="compositionally biased region" description="Polar residues" evidence="2">
    <location>
        <begin position="459"/>
        <end position="471"/>
    </location>
</feature>
<evidence type="ECO:0000256" key="1">
    <source>
        <dbReference type="ARBA" id="ARBA00004141"/>
    </source>
</evidence>
<protein>
    <submittedName>
        <fullName evidence="5">Mct-4</fullName>
    </submittedName>
</protein>
<dbReference type="GO" id="GO:0008028">
    <property type="term" value="F:monocarboxylic acid transmembrane transporter activity"/>
    <property type="evidence" value="ECO:0000318"/>
    <property type="project" value="GO_Central"/>
</dbReference>
<feature type="transmembrane region" description="Helical" evidence="3">
    <location>
        <begin position="396"/>
        <end position="415"/>
    </location>
</feature>
<sequence length="961" mass="104178">FQLMSLPLTILCLAAFSSVFHTVHSCAPTDPITSPTRPPCCRDDIFDNALPGMNGRALFDPVLVRCPMATRFICSVRDDLVKDPTMIILNGNTTIATGPDGTNAFVNLTCRNSDKIWITPDGQVVNKIGCSEMTNDVTEDEKEIKKKPPLRTIPTVTISEPPSPEKSSRMGDDGKTEQNGALNSPEDNESIGDSVDQSQTLQIINQDLDMSTYSLNLLNADGTGLAENLLPTPPDGGYGWVIVLAAFMSNLIVDGICNSFSEVKGYFGNEFKSSETTTALIGSLLIAVYLLVGPIVGGLVNKYGSRKVVVAGACISGVAFIISTFATNVYMFMAVYGVLGGVGFGMIYLPAIVVVGYYFETKRAIATGIAVAGSGVGTIIMPKLTNYLALSIGWQGTVYVYGGLIFICALFGLLYRPLEAAAAPAVFDQTKSDIEMEQMKAKLNLSDSEGTPEPEEDQPATQPLSHSTRTSEWIDRSTKQIAEDAGVDDETMAKLRSALSECDEADGKHLSPILENKSALKDRSHTTSNPPPNVNATSRNRKLTMTSMNSEMLSTTDLKSHASSRHNLNSGPSRMSARSIAQSMSRLSLAKGATSSLSIAMSGLDHEEFTRPMNRKDIFYTGSIRNLKEFESEGKNLHAYRESMLSIPTAVLSRAASKLSVANGDLMDTGNRFGGSRMSRDPVMMLLCISNILGMMGFYIPFMFLKDLALADKMDSDLAGYLIPIIGVFNTGGRIFFGWLADRGYISALAINNFSLCSCGVLCCICPFWTSFTGLAIYSAVFGFIISAYICLTSIVLSDLLGLEKLTNSFGLLVVARGVASLVGAPFAGMVYDITKSYGASFIFAGALIVVSGVISCFIPFVFRWKRNKGENEGDLEKDADAVSGKLSVLTERSEEDEYQRTIQSLRQQHQLLREIEDEKRRINSENDKRGAIGEADNENDPDEETVHSALLKEKKPDEPL</sequence>
<keyword evidence="4" id="KW-0732">Signal</keyword>
<feature type="transmembrane region" description="Helical" evidence="3">
    <location>
        <begin position="279"/>
        <end position="301"/>
    </location>
</feature>
<dbReference type="SUPFAM" id="SSF103473">
    <property type="entry name" value="MFS general substrate transporter"/>
    <property type="match status" value="1"/>
</dbReference>
<keyword evidence="3" id="KW-0472">Membrane</keyword>
<dbReference type="CDD" id="cd17352">
    <property type="entry name" value="MFS_MCT_SLC16"/>
    <property type="match status" value="1"/>
</dbReference>
<feature type="region of interest" description="Disordered" evidence="2">
    <location>
        <begin position="136"/>
        <end position="195"/>
    </location>
</feature>
<feature type="transmembrane region" description="Helical" evidence="3">
    <location>
        <begin position="718"/>
        <end position="737"/>
    </location>
</feature>
<dbReference type="EnsemblMetazoa" id="PPA42329.1">
    <property type="protein sequence ID" value="PPA42329.1"/>
    <property type="gene ID" value="WBGene00280698"/>
</dbReference>
<feature type="region of interest" description="Disordered" evidence="2">
    <location>
        <begin position="553"/>
        <end position="574"/>
    </location>
</feature>
<keyword evidence="6" id="KW-1185">Reference proteome</keyword>
<proteinExistence type="predicted"/>
<comment type="subcellular location">
    <subcellularLocation>
        <location evidence="1">Membrane</location>
        <topology evidence="1">Multi-pass membrane protein</topology>
    </subcellularLocation>
</comment>
<dbReference type="Proteomes" id="UP000005239">
    <property type="component" value="Unassembled WGS sequence"/>
</dbReference>
<feature type="region of interest" description="Disordered" evidence="2">
    <location>
        <begin position="518"/>
        <end position="541"/>
    </location>
</feature>
<evidence type="ECO:0000313" key="5">
    <source>
        <dbReference type="EnsemblMetazoa" id="PPA42329.1"/>
    </source>
</evidence>
<dbReference type="InterPro" id="IPR011701">
    <property type="entry name" value="MFS"/>
</dbReference>
<dbReference type="InterPro" id="IPR036259">
    <property type="entry name" value="MFS_trans_sf"/>
</dbReference>
<feature type="transmembrane region" description="Helical" evidence="3">
    <location>
        <begin position="333"/>
        <end position="358"/>
    </location>
</feature>
<feature type="compositionally biased region" description="Basic and acidic residues" evidence="2">
    <location>
        <begin position="166"/>
        <end position="176"/>
    </location>
</feature>
<evidence type="ECO:0000256" key="2">
    <source>
        <dbReference type="SAM" id="MobiDB-lite"/>
    </source>
</evidence>
<feature type="transmembrane region" description="Helical" evidence="3">
    <location>
        <begin position="776"/>
        <end position="798"/>
    </location>
</feature>
<accession>A0A2A6D1U9</accession>
<organism evidence="5 6">
    <name type="scientific">Pristionchus pacificus</name>
    <name type="common">Parasitic nematode worm</name>
    <dbReference type="NCBI Taxonomy" id="54126"/>
    <lineage>
        <taxon>Eukaryota</taxon>
        <taxon>Metazoa</taxon>
        <taxon>Ecdysozoa</taxon>
        <taxon>Nematoda</taxon>
        <taxon>Chromadorea</taxon>
        <taxon>Rhabditida</taxon>
        <taxon>Rhabditina</taxon>
        <taxon>Diplogasteromorpha</taxon>
        <taxon>Diplogasteroidea</taxon>
        <taxon>Neodiplogasteridae</taxon>
        <taxon>Pristionchus</taxon>
    </lineage>
</organism>
<feature type="transmembrane region" description="Helical" evidence="3">
    <location>
        <begin position="749"/>
        <end position="770"/>
    </location>
</feature>
<dbReference type="InterPro" id="IPR020846">
    <property type="entry name" value="MFS_dom"/>
</dbReference>
<feature type="region of interest" description="Disordered" evidence="2">
    <location>
        <begin position="444"/>
        <end position="477"/>
    </location>
</feature>
<dbReference type="FunFam" id="1.20.1250.20:FF:000481">
    <property type="entry name" value="MonoCarboxylate Transporter family"/>
    <property type="match status" value="1"/>
</dbReference>
<dbReference type="InterPro" id="IPR050327">
    <property type="entry name" value="Proton-linked_MCT"/>
</dbReference>
<dbReference type="PROSITE" id="PS50850">
    <property type="entry name" value="MFS"/>
    <property type="match status" value="1"/>
</dbReference>